<accession>A0A8J5X7B3</accession>
<evidence type="ECO:0000313" key="4">
    <source>
        <dbReference type="Proteomes" id="UP000751190"/>
    </source>
</evidence>
<keyword evidence="4" id="KW-1185">Reference proteome</keyword>
<dbReference type="Gene3D" id="3.40.50.720">
    <property type="entry name" value="NAD(P)-binding Rossmann-like Domain"/>
    <property type="match status" value="1"/>
</dbReference>
<evidence type="ECO:0000313" key="3">
    <source>
        <dbReference type="EMBL" id="KAG8462731.1"/>
    </source>
</evidence>
<comment type="similarity">
    <text evidence="1">Belongs to the CMC family.</text>
</comment>
<proteinExistence type="inferred from homology"/>
<dbReference type="OrthoDB" id="198798at2759"/>
<dbReference type="InterPro" id="IPR013892">
    <property type="entry name" value="Cyt_c_biogenesis_Cmc1-like"/>
</dbReference>
<name>A0A8J5X7B3_DIALT</name>
<gene>
    <name evidence="3" type="ORF">KFE25_004707</name>
</gene>
<comment type="caution">
    <text evidence="3">The sequence shown here is derived from an EMBL/GenBank/DDBJ whole genome shotgun (WGS) entry which is preliminary data.</text>
</comment>
<keyword evidence="2" id="KW-1015">Disulfide bond</keyword>
<evidence type="ECO:0000256" key="2">
    <source>
        <dbReference type="ARBA" id="ARBA00023157"/>
    </source>
</evidence>
<dbReference type="Proteomes" id="UP000751190">
    <property type="component" value="Unassembled WGS sequence"/>
</dbReference>
<dbReference type="PROSITE" id="PS51808">
    <property type="entry name" value="CHCH"/>
    <property type="match status" value="1"/>
</dbReference>
<evidence type="ECO:0000256" key="1">
    <source>
        <dbReference type="ARBA" id="ARBA00007347"/>
    </source>
</evidence>
<dbReference type="EMBL" id="JAGTXO010000019">
    <property type="protein sequence ID" value="KAG8462731.1"/>
    <property type="molecule type" value="Genomic_DNA"/>
</dbReference>
<reference evidence="3" key="1">
    <citation type="submission" date="2021-05" db="EMBL/GenBank/DDBJ databases">
        <title>The genome of the haptophyte Pavlova lutheri (Diacronema luteri, Pavlovales) - a model for lipid biosynthesis in eukaryotic algae.</title>
        <authorList>
            <person name="Hulatt C.J."/>
            <person name="Posewitz M.C."/>
        </authorList>
    </citation>
    <scope>NUCLEOTIDE SEQUENCE</scope>
    <source>
        <strain evidence="3">NIVA-4/92</strain>
    </source>
</reference>
<dbReference type="OMA" id="FSQDPDY"/>
<dbReference type="Pfam" id="PF08583">
    <property type="entry name" value="Cmc1"/>
    <property type="match status" value="1"/>
</dbReference>
<organism evidence="3 4">
    <name type="scientific">Diacronema lutheri</name>
    <name type="common">Unicellular marine alga</name>
    <name type="synonym">Monochrysis lutheri</name>
    <dbReference type="NCBI Taxonomy" id="2081491"/>
    <lineage>
        <taxon>Eukaryota</taxon>
        <taxon>Haptista</taxon>
        <taxon>Haptophyta</taxon>
        <taxon>Pavlovophyceae</taxon>
        <taxon>Pavlovales</taxon>
        <taxon>Pavlovaceae</taxon>
        <taxon>Diacronema</taxon>
    </lineage>
</organism>
<dbReference type="AlphaFoldDB" id="A0A8J5X7B3"/>
<protein>
    <submittedName>
        <fullName evidence="3">Uncharacterized protein</fullName>
    </submittedName>
</protein>
<sequence>MPAARTDVYVIGCGIPDISIGYTHLEQLLDEPRLAPRVRVLAVVEPFFLDPANERLSVESGFAVVAERLARERGVLVVRTIAELPPRADAESRPCLAIFASRTADAPRLFADLVDAQLRLRVTHALIEKPASPDAAGVAQVAAAAAAARIVVFVGYNKNVAPHAEGAYRALLELHARGREASIELYHDNDYATDGLAECFARCSVGMLKDMACHELALAVCLFGLRARDLLGPDGRATIALDAARSSLETHGGLTDWRALSFAVSLAPAHAGTAIADEPAAAVRRITLVQNRCGGDTSRIAVRALGARRNGSGVSVGDAPPSEPDERVIECTMPSEGARAAIERRRAARPRLRAYLAVQWDDYVELKERILAHVEAGAVGGQALARAPATGALGSPSAAGAVVGAAAGGAPPWPMGVASLQDALEIVLGEHPCSDAMIALIDCHESSALNRFTGRCNDVAAALDRCLRANKRTKVKASLEVAREKRRRWEELCVEQGLQLGPSRPGAD</sequence>